<comment type="similarity">
    <text evidence="2 13">Belongs to the peptidase M36 family.</text>
</comment>
<keyword evidence="6 13" id="KW-0732">Signal</keyword>
<keyword evidence="7 13" id="KW-0378">Hydrolase</keyword>
<reference evidence="16" key="1">
    <citation type="submission" date="2022-07" db="EMBL/GenBank/DDBJ databases">
        <title>Phylogenomic reconstructions and comparative analyses of Kickxellomycotina fungi.</title>
        <authorList>
            <person name="Reynolds N.K."/>
            <person name="Stajich J.E."/>
            <person name="Barry K."/>
            <person name="Grigoriev I.V."/>
            <person name="Crous P."/>
            <person name="Smith M.E."/>
        </authorList>
    </citation>
    <scope>NUCLEOTIDE SEQUENCE</scope>
    <source>
        <strain evidence="16">RSA 1196</strain>
    </source>
</reference>
<proteinExistence type="inferred from homology"/>
<evidence type="ECO:0000256" key="13">
    <source>
        <dbReference type="RuleBase" id="RU364017"/>
    </source>
</evidence>
<evidence type="ECO:0000259" key="15">
    <source>
        <dbReference type="Pfam" id="PF07504"/>
    </source>
</evidence>
<sequence>MKFTCKILGLILVAYSALWTSALSHKSHHSQLALIPPLKFAVSVNLPDFLAKSKASTDPVAVAQEFASSYFGLTSDDYRVLSSYKTDRPELYHVHLRQRIDGLDVANGDMNININATGGIVSYGSSFLLIPKKGGSESCPAGGNKTAGECAPPVHRRQDAKIPPKQALAKLAEYMKTPLNNPENIVEMTQEGLQGNSSQLLLKGVGISIGGDVPVRPTFVITENEKLVHAHEMKIRTTSDWAQGYVDSQTGNVVMYASYVKDAYYRVQPLGTKDPESDSRRVVMDIELKHEYAKNWHYNRNGKMYRETRGNNVHAQADPEGVGLENWEPLPRPQANLAMGFDFEIDMSQEPEKYRDAAVTNLFYWCNIMHDILYQYGFNEVAGNLQDDNFNHGGKESDAVAALAQYGGGMNNAFMMVGPDGERPIMSMFLWNLTTPMRDGDLCNEIIIHEYTHALSVRLTGGPNNGACLGYGESGGMGEGWSDFVAVVLTTKKNHTAEDSVAMGEYVIKGGVREYPYSLNQTVNSLTYESINGMQALDFHSIGTVWATMLFEVYWAFVGKYGYTADFYSASETHGNTLLLQLVILGMKLQPCQPTFKDARDAIILADKLLTGSKNQCLLWGAFAKRGLGVDCNSTETGYKNGFGVPKECHTG</sequence>
<comment type="cofactor">
    <cofactor evidence="12">
        <name>Zn(2+)</name>
        <dbReference type="ChEBI" id="CHEBI:29105"/>
    </cofactor>
    <text evidence="12">Binds 1 zinc ion per subunit.</text>
</comment>
<evidence type="ECO:0000256" key="10">
    <source>
        <dbReference type="ARBA" id="ARBA00023145"/>
    </source>
</evidence>
<dbReference type="PANTHER" id="PTHR33478">
    <property type="entry name" value="EXTRACELLULAR METALLOPROTEINASE MEP"/>
    <property type="match status" value="1"/>
</dbReference>
<dbReference type="EMBL" id="JANBPY010000009">
    <property type="protein sequence ID" value="KAJ1970002.1"/>
    <property type="molecule type" value="Genomic_DNA"/>
</dbReference>
<organism evidence="16 17">
    <name type="scientific">Dispira parvispora</name>
    <dbReference type="NCBI Taxonomy" id="1520584"/>
    <lineage>
        <taxon>Eukaryota</taxon>
        <taxon>Fungi</taxon>
        <taxon>Fungi incertae sedis</taxon>
        <taxon>Zoopagomycota</taxon>
        <taxon>Kickxellomycotina</taxon>
        <taxon>Dimargaritomycetes</taxon>
        <taxon>Dimargaritales</taxon>
        <taxon>Dimargaritaceae</taxon>
        <taxon>Dispira</taxon>
    </lineage>
</organism>
<comment type="subcellular location">
    <subcellularLocation>
        <location evidence="1 13">Secreted</location>
    </subcellularLocation>
</comment>
<dbReference type="InterPro" id="IPR001842">
    <property type="entry name" value="Peptidase_M36"/>
</dbReference>
<keyword evidence="8 12" id="KW-0862">Zinc</keyword>
<evidence type="ECO:0000256" key="12">
    <source>
        <dbReference type="PIRSR" id="PIRSR601842-2"/>
    </source>
</evidence>
<gene>
    <name evidence="16" type="ORF">IWQ62_000240</name>
</gene>
<dbReference type="Pfam" id="PF07504">
    <property type="entry name" value="FTP"/>
    <property type="match status" value="1"/>
</dbReference>
<dbReference type="Proteomes" id="UP001150925">
    <property type="component" value="Unassembled WGS sequence"/>
</dbReference>
<dbReference type="InterPro" id="IPR050371">
    <property type="entry name" value="Fungal_virulence_M36"/>
</dbReference>
<feature type="binding site" evidence="12">
    <location>
        <position position="453"/>
    </location>
    <ligand>
        <name>Zn(2+)</name>
        <dbReference type="ChEBI" id="CHEBI:29105"/>
        <note>catalytic</note>
    </ligand>
</feature>
<name>A0A9W8B1R3_9FUNG</name>
<accession>A0A9W8B1R3</accession>
<dbReference type="Gene3D" id="1.10.390.10">
    <property type="entry name" value="Neutral Protease Domain 2"/>
    <property type="match status" value="1"/>
</dbReference>
<feature type="binding site" evidence="12">
    <location>
        <position position="449"/>
    </location>
    <ligand>
        <name>Zn(2+)</name>
        <dbReference type="ChEBI" id="CHEBI:29105"/>
        <note>catalytic</note>
    </ligand>
</feature>
<keyword evidence="9 13" id="KW-0482">Metalloprotease</keyword>
<evidence type="ECO:0000256" key="3">
    <source>
        <dbReference type="ARBA" id="ARBA00022525"/>
    </source>
</evidence>
<feature type="active site" evidence="11">
    <location>
        <position position="450"/>
    </location>
</feature>
<dbReference type="EC" id="3.4.24.-" evidence="13"/>
<dbReference type="Gene3D" id="3.10.170.10">
    <property type="match status" value="1"/>
</dbReference>
<evidence type="ECO:0000256" key="4">
    <source>
        <dbReference type="ARBA" id="ARBA00022670"/>
    </source>
</evidence>
<evidence type="ECO:0000256" key="1">
    <source>
        <dbReference type="ARBA" id="ARBA00004613"/>
    </source>
</evidence>
<evidence type="ECO:0000256" key="14">
    <source>
        <dbReference type="SAM" id="MobiDB-lite"/>
    </source>
</evidence>
<evidence type="ECO:0000256" key="2">
    <source>
        <dbReference type="ARBA" id="ARBA00006006"/>
    </source>
</evidence>
<dbReference type="GO" id="GO:0005615">
    <property type="term" value="C:extracellular space"/>
    <property type="evidence" value="ECO:0007669"/>
    <property type="project" value="InterPro"/>
</dbReference>
<dbReference type="GO" id="GO:0006508">
    <property type="term" value="P:proteolysis"/>
    <property type="evidence" value="ECO:0007669"/>
    <property type="project" value="UniProtKB-KW"/>
</dbReference>
<dbReference type="OrthoDB" id="3227768at2759"/>
<keyword evidence="10 13" id="KW-0865">Zymogen</keyword>
<evidence type="ECO:0000256" key="7">
    <source>
        <dbReference type="ARBA" id="ARBA00022801"/>
    </source>
</evidence>
<evidence type="ECO:0000256" key="9">
    <source>
        <dbReference type="ARBA" id="ARBA00023049"/>
    </source>
</evidence>
<dbReference type="GO" id="GO:0004222">
    <property type="term" value="F:metalloendopeptidase activity"/>
    <property type="evidence" value="ECO:0007669"/>
    <property type="project" value="InterPro"/>
</dbReference>
<dbReference type="Pfam" id="PF02128">
    <property type="entry name" value="Peptidase_M36"/>
    <property type="match status" value="1"/>
</dbReference>
<evidence type="ECO:0000256" key="6">
    <source>
        <dbReference type="ARBA" id="ARBA00022729"/>
    </source>
</evidence>
<dbReference type="GO" id="GO:0008270">
    <property type="term" value="F:zinc ion binding"/>
    <property type="evidence" value="ECO:0007669"/>
    <property type="project" value="InterPro"/>
</dbReference>
<feature type="binding site" evidence="12">
    <location>
        <position position="479"/>
    </location>
    <ligand>
        <name>Zn(2+)</name>
        <dbReference type="ChEBI" id="CHEBI:29105"/>
        <note>catalytic</note>
    </ligand>
</feature>
<dbReference type="InterPro" id="IPR011096">
    <property type="entry name" value="FTP_domain"/>
</dbReference>
<dbReference type="CDD" id="cd09596">
    <property type="entry name" value="M36"/>
    <property type="match status" value="1"/>
</dbReference>
<dbReference type="PRINTS" id="PR00999">
    <property type="entry name" value="FUNGALYSIN"/>
</dbReference>
<comment type="caution">
    <text evidence="16">The sequence shown here is derived from an EMBL/GenBank/DDBJ whole genome shotgun (WGS) entry which is preliminary data.</text>
</comment>
<evidence type="ECO:0000256" key="11">
    <source>
        <dbReference type="PIRSR" id="PIRSR601842-1"/>
    </source>
</evidence>
<keyword evidence="4 13" id="KW-0645">Protease</keyword>
<evidence type="ECO:0000256" key="8">
    <source>
        <dbReference type="ARBA" id="ARBA00022833"/>
    </source>
</evidence>
<protein>
    <recommendedName>
        <fullName evidence="13">Extracellular metalloproteinase</fullName>
        <ecNumber evidence="13">3.4.24.-</ecNumber>
    </recommendedName>
    <alternativeName>
        <fullName evidence="13">Fungalysin</fullName>
    </alternativeName>
</protein>
<dbReference type="PANTHER" id="PTHR33478:SF1">
    <property type="entry name" value="EXTRACELLULAR METALLOPROTEINASE MEP"/>
    <property type="match status" value="1"/>
</dbReference>
<feature type="binding site" evidence="12">
    <location>
        <position position="262"/>
    </location>
    <ligand>
        <name>Zn(2+)</name>
        <dbReference type="ChEBI" id="CHEBI:29105"/>
        <note>catalytic</note>
    </ligand>
</feature>
<keyword evidence="3 13" id="KW-0964">Secreted</keyword>
<keyword evidence="5 12" id="KW-0479">Metal-binding</keyword>
<feature type="region of interest" description="Disordered" evidence="14">
    <location>
        <begin position="138"/>
        <end position="159"/>
    </location>
</feature>
<keyword evidence="17" id="KW-1185">Reference proteome</keyword>
<evidence type="ECO:0000313" key="17">
    <source>
        <dbReference type="Proteomes" id="UP001150925"/>
    </source>
</evidence>
<feature type="domain" description="FTP" evidence="15">
    <location>
        <begin position="76"/>
        <end position="127"/>
    </location>
</feature>
<feature type="signal peptide" evidence="13">
    <location>
        <begin position="1"/>
        <end position="24"/>
    </location>
</feature>
<dbReference type="InterPro" id="IPR027268">
    <property type="entry name" value="Peptidase_M4/M1_CTD_sf"/>
</dbReference>
<feature type="chain" id="PRO_5041018405" description="Extracellular metalloproteinase" evidence="13">
    <location>
        <begin position="25"/>
        <end position="652"/>
    </location>
</feature>
<dbReference type="AlphaFoldDB" id="A0A9W8B1R3"/>
<dbReference type="SUPFAM" id="SSF55486">
    <property type="entry name" value="Metalloproteases ('zincins'), catalytic domain"/>
    <property type="match status" value="1"/>
</dbReference>
<evidence type="ECO:0000256" key="5">
    <source>
        <dbReference type="ARBA" id="ARBA00022723"/>
    </source>
</evidence>
<evidence type="ECO:0000313" key="16">
    <source>
        <dbReference type="EMBL" id="KAJ1970002.1"/>
    </source>
</evidence>